<protein>
    <submittedName>
        <fullName evidence="1">Uncharacterized protein</fullName>
    </submittedName>
</protein>
<evidence type="ECO:0000313" key="2">
    <source>
        <dbReference type="Proteomes" id="UP000503349"/>
    </source>
</evidence>
<name>A0A6G1PAK7_CHAAH</name>
<accession>A0A6G1PAK7</accession>
<dbReference type="Proteomes" id="UP000503349">
    <property type="component" value="Chromosome 3"/>
</dbReference>
<gene>
    <name evidence="1" type="ORF">EXN66_Car002740</name>
</gene>
<sequence>MWAATVEALGDTDSLNNTGRGAEIFTAHQSEKRDIFKLDTVTLKALNLHNSPRDLAHA</sequence>
<reference evidence="2" key="2">
    <citation type="submission" date="2019-02" db="EMBL/GenBank/DDBJ databases">
        <title>Opniocepnalus argus Var Kimnra genome.</title>
        <authorList>
            <person name="Zhou C."/>
            <person name="Xiao S."/>
        </authorList>
    </citation>
    <scope>NUCLEOTIDE SEQUENCE [LARGE SCALE GENOMIC DNA]</scope>
</reference>
<proteinExistence type="predicted"/>
<keyword evidence="2" id="KW-1185">Reference proteome</keyword>
<organism evidence="1 2">
    <name type="scientific">Channa argus</name>
    <name type="common">Northern snakehead</name>
    <name type="synonym">Ophicephalus argus</name>
    <dbReference type="NCBI Taxonomy" id="215402"/>
    <lineage>
        <taxon>Eukaryota</taxon>
        <taxon>Metazoa</taxon>
        <taxon>Chordata</taxon>
        <taxon>Craniata</taxon>
        <taxon>Vertebrata</taxon>
        <taxon>Euteleostomi</taxon>
        <taxon>Actinopterygii</taxon>
        <taxon>Neopterygii</taxon>
        <taxon>Teleostei</taxon>
        <taxon>Neoteleostei</taxon>
        <taxon>Acanthomorphata</taxon>
        <taxon>Anabantaria</taxon>
        <taxon>Anabantiformes</taxon>
        <taxon>Channoidei</taxon>
        <taxon>Channidae</taxon>
        <taxon>Channa</taxon>
    </lineage>
</organism>
<dbReference type="AlphaFoldDB" id="A0A6G1PAK7"/>
<evidence type="ECO:0000313" key="1">
    <source>
        <dbReference type="EMBL" id="KAF3687068.1"/>
    </source>
</evidence>
<dbReference type="EMBL" id="CM015714">
    <property type="protein sequence ID" value="KAF3687068.1"/>
    <property type="molecule type" value="Genomic_DNA"/>
</dbReference>
<reference evidence="1 2" key="1">
    <citation type="submission" date="2019-02" db="EMBL/GenBank/DDBJ databases">
        <title>Opniocepnalus argus genome.</title>
        <authorList>
            <person name="Zhou C."/>
            <person name="Xiao S."/>
        </authorList>
    </citation>
    <scope>NUCLEOTIDE SEQUENCE [LARGE SCALE GENOMIC DNA]</scope>
    <source>
        <strain evidence="1">OARG1902GOOAL</strain>
        <tissue evidence="1">Muscle</tissue>
    </source>
</reference>